<dbReference type="InterPro" id="IPR001841">
    <property type="entry name" value="Znf_RING"/>
</dbReference>
<dbReference type="SMART" id="SM00647">
    <property type="entry name" value="IBR"/>
    <property type="match status" value="1"/>
</dbReference>
<feature type="domain" description="RING-type" evidence="10">
    <location>
        <begin position="18"/>
        <end position="72"/>
    </location>
</feature>
<dbReference type="InterPro" id="IPR013083">
    <property type="entry name" value="Znf_RING/FYVE/PHD"/>
</dbReference>
<keyword evidence="13" id="KW-1185">Reference proteome</keyword>
<comment type="caution">
    <text evidence="12">The sequence shown here is derived from an EMBL/GenBank/DDBJ whole genome shotgun (WGS) entry which is preliminary data.</text>
</comment>
<reference evidence="12" key="1">
    <citation type="journal article" date="2023" name="Mol. Phylogenet. Evol.">
        <title>Genome-scale phylogeny and comparative genomics of the fungal order Sordariales.</title>
        <authorList>
            <person name="Hensen N."/>
            <person name="Bonometti L."/>
            <person name="Westerberg I."/>
            <person name="Brannstrom I.O."/>
            <person name="Guillou S."/>
            <person name="Cros-Aarteil S."/>
            <person name="Calhoun S."/>
            <person name="Haridas S."/>
            <person name="Kuo A."/>
            <person name="Mondo S."/>
            <person name="Pangilinan J."/>
            <person name="Riley R."/>
            <person name="LaButti K."/>
            <person name="Andreopoulos B."/>
            <person name="Lipzen A."/>
            <person name="Chen C."/>
            <person name="Yan M."/>
            <person name="Daum C."/>
            <person name="Ng V."/>
            <person name="Clum A."/>
            <person name="Steindorff A."/>
            <person name="Ohm R.A."/>
            <person name="Martin F."/>
            <person name="Silar P."/>
            <person name="Natvig D.O."/>
            <person name="Lalanne C."/>
            <person name="Gautier V."/>
            <person name="Ament-Velasquez S.L."/>
            <person name="Kruys A."/>
            <person name="Hutchinson M.I."/>
            <person name="Powell A.J."/>
            <person name="Barry K."/>
            <person name="Miller A.N."/>
            <person name="Grigoriev I.V."/>
            <person name="Debuchy R."/>
            <person name="Gladieux P."/>
            <person name="Hiltunen Thoren M."/>
            <person name="Johannesson H."/>
        </authorList>
    </citation>
    <scope>NUCLEOTIDE SEQUENCE</scope>
    <source>
        <strain evidence="12">CBS 955.72</strain>
    </source>
</reference>
<dbReference type="EMBL" id="JAUIQD010000004">
    <property type="protein sequence ID" value="KAK3352180.1"/>
    <property type="molecule type" value="Genomic_DNA"/>
</dbReference>
<dbReference type="InterPro" id="IPR044066">
    <property type="entry name" value="TRIAD_supradom"/>
</dbReference>
<evidence type="ECO:0000259" key="11">
    <source>
        <dbReference type="PROSITE" id="PS51873"/>
    </source>
</evidence>
<proteinExistence type="predicted"/>
<dbReference type="PROSITE" id="PS51873">
    <property type="entry name" value="TRIAD"/>
    <property type="match status" value="1"/>
</dbReference>
<dbReference type="InterPro" id="IPR002867">
    <property type="entry name" value="IBR_dom"/>
</dbReference>
<dbReference type="Gene3D" id="3.30.40.10">
    <property type="entry name" value="Zinc/RING finger domain, C3HC4 (zinc finger)"/>
    <property type="match status" value="1"/>
</dbReference>
<organism evidence="12 13">
    <name type="scientific">Lasiosphaeria hispida</name>
    <dbReference type="NCBI Taxonomy" id="260671"/>
    <lineage>
        <taxon>Eukaryota</taxon>
        <taxon>Fungi</taxon>
        <taxon>Dikarya</taxon>
        <taxon>Ascomycota</taxon>
        <taxon>Pezizomycotina</taxon>
        <taxon>Sordariomycetes</taxon>
        <taxon>Sordariomycetidae</taxon>
        <taxon>Sordariales</taxon>
        <taxon>Lasiosphaeriaceae</taxon>
        <taxon>Lasiosphaeria</taxon>
    </lineage>
</organism>
<comment type="catalytic activity">
    <reaction evidence="1">
        <text>[E2 ubiquitin-conjugating enzyme]-S-ubiquitinyl-L-cysteine + [acceptor protein]-L-lysine = [E2 ubiquitin-conjugating enzyme]-L-cysteine + [acceptor protein]-N(6)-ubiquitinyl-L-lysine.</text>
        <dbReference type="EC" id="2.3.2.31"/>
    </reaction>
</comment>
<gene>
    <name evidence="12" type="ORF">B0T25DRAFT_453411</name>
</gene>
<evidence type="ECO:0000256" key="4">
    <source>
        <dbReference type="ARBA" id="ARBA00022723"/>
    </source>
</evidence>
<evidence type="ECO:0000256" key="7">
    <source>
        <dbReference type="ARBA" id="ARBA00022786"/>
    </source>
</evidence>
<evidence type="ECO:0000256" key="2">
    <source>
        <dbReference type="ARBA" id="ARBA00012251"/>
    </source>
</evidence>
<keyword evidence="3" id="KW-0808">Transferase</keyword>
<evidence type="ECO:0000256" key="1">
    <source>
        <dbReference type="ARBA" id="ARBA00001798"/>
    </source>
</evidence>
<keyword evidence="8" id="KW-0862">Zinc</keyword>
<dbReference type="GO" id="GO:0008270">
    <property type="term" value="F:zinc ion binding"/>
    <property type="evidence" value="ECO:0007669"/>
    <property type="project" value="UniProtKB-KW"/>
</dbReference>
<dbReference type="PANTHER" id="PTHR11685">
    <property type="entry name" value="RBR FAMILY RING FINGER AND IBR DOMAIN-CONTAINING"/>
    <property type="match status" value="1"/>
</dbReference>
<dbReference type="GO" id="GO:0061630">
    <property type="term" value="F:ubiquitin protein ligase activity"/>
    <property type="evidence" value="ECO:0007669"/>
    <property type="project" value="UniProtKB-EC"/>
</dbReference>
<evidence type="ECO:0000313" key="12">
    <source>
        <dbReference type="EMBL" id="KAK3352180.1"/>
    </source>
</evidence>
<protein>
    <recommendedName>
        <fullName evidence="2">RBR-type E3 ubiquitin transferase</fullName>
        <ecNumber evidence="2">2.3.2.31</ecNumber>
    </recommendedName>
</protein>
<name>A0AAJ0MD83_9PEZI</name>
<dbReference type="Pfam" id="PF01485">
    <property type="entry name" value="IBR"/>
    <property type="match status" value="1"/>
</dbReference>
<dbReference type="SUPFAM" id="SSF57850">
    <property type="entry name" value="RING/U-box"/>
    <property type="match status" value="2"/>
</dbReference>
<dbReference type="Proteomes" id="UP001275084">
    <property type="component" value="Unassembled WGS sequence"/>
</dbReference>
<evidence type="ECO:0000259" key="10">
    <source>
        <dbReference type="PROSITE" id="PS50089"/>
    </source>
</evidence>
<evidence type="ECO:0000313" key="13">
    <source>
        <dbReference type="Proteomes" id="UP001275084"/>
    </source>
</evidence>
<evidence type="ECO:0000256" key="8">
    <source>
        <dbReference type="ARBA" id="ARBA00022833"/>
    </source>
</evidence>
<keyword evidence="7" id="KW-0833">Ubl conjugation pathway</keyword>
<dbReference type="InterPro" id="IPR031127">
    <property type="entry name" value="E3_UB_ligase_RBR"/>
</dbReference>
<keyword evidence="5" id="KW-0677">Repeat</keyword>
<dbReference type="PROSITE" id="PS50089">
    <property type="entry name" value="ZF_RING_2"/>
    <property type="match status" value="1"/>
</dbReference>
<reference evidence="12" key="2">
    <citation type="submission" date="2023-06" db="EMBL/GenBank/DDBJ databases">
        <authorList>
            <consortium name="Lawrence Berkeley National Laboratory"/>
            <person name="Haridas S."/>
            <person name="Hensen N."/>
            <person name="Bonometti L."/>
            <person name="Westerberg I."/>
            <person name="Brannstrom I.O."/>
            <person name="Guillou S."/>
            <person name="Cros-Aarteil S."/>
            <person name="Calhoun S."/>
            <person name="Kuo A."/>
            <person name="Mondo S."/>
            <person name="Pangilinan J."/>
            <person name="Riley R."/>
            <person name="Labutti K."/>
            <person name="Andreopoulos B."/>
            <person name="Lipzen A."/>
            <person name="Chen C."/>
            <person name="Yanf M."/>
            <person name="Daum C."/>
            <person name="Ng V."/>
            <person name="Clum A."/>
            <person name="Steindorff A."/>
            <person name="Ohm R."/>
            <person name="Martin F."/>
            <person name="Silar P."/>
            <person name="Natvig D."/>
            <person name="Lalanne C."/>
            <person name="Gautier V."/>
            <person name="Ament-Velasquez S.L."/>
            <person name="Kruys A."/>
            <person name="Hutchinson M.I."/>
            <person name="Powell A.J."/>
            <person name="Barry K."/>
            <person name="Miller A.N."/>
            <person name="Grigoriev I.V."/>
            <person name="Debuchy R."/>
            <person name="Gladieux P."/>
            <person name="Thoren M.H."/>
            <person name="Johannesson H."/>
        </authorList>
    </citation>
    <scope>NUCLEOTIDE SEQUENCE</scope>
    <source>
        <strain evidence="12">CBS 955.72</strain>
    </source>
</reference>
<keyword evidence="6 9" id="KW-0863">Zinc-finger</keyword>
<evidence type="ECO:0000256" key="6">
    <source>
        <dbReference type="ARBA" id="ARBA00022771"/>
    </source>
</evidence>
<evidence type="ECO:0000256" key="9">
    <source>
        <dbReference type="PROSITE-ProRule" id="PRU00175"/>
    </source>
</evidence>
<dbReference type="GO" id="GO:0016567">
    <property type="term" value="P:protein ubiquitination"/>
    <property type="evidence" value="ECO:0007669"/>
    <property type="project" value="InterPro"/>
</dbReference>
<dbReference type="AlphaFoldDB" id="A0AAJ0MD83"/>
<dbReference type="EC" id="2.3.2.31" evidence="2"/>
<keyword evidence="4" id="KW-0479">Metal-binding</keyword>
<evidence type="ECO:0000256" key="3">
    <source>
        <dbReference type="ARBA" id="ARBA00022679"/>
    </source>
</evidence>
<accession>A0AAJ0MD83</accession>
<dbReference type="CDD" id="cd20335">
    <property type="entry name" value="BRcat_RBR"/>
    <property type="match status" value="1"/>
</dbReference>
<feature type="domain" description="RING-type" evidence="11">
    <location>
        <begin position="14"/>
        <end position="209"/>
    </location>
</feature>
<sequence>MKVITEEWPFAPLESAECIVCLETKKPSEFPSSPLTNDCEHSPAACLECVKFAISSDLKTKLWSEVACPECDSILSFEAVQQYADEATRLRHAELSVRQALQLDDEFIWCSSGCGDGQIHDGGFDQPIVKCGSCGQLTCFQHKVAWHVGVTCGEWDLLKENPAPRQPTRGNQTQQMREMQEMRASEEAIKMIAKSCPSCARNIEKNGGW</sequence>
<evidence type="ECO:0000256" key="5">
    <source>
        <dbReference type="ARBA" id="ARBA00022737"/>
    </source>
</evidence>